<protein>
    <submittedName>
        <fullName evidence="1">(spotted green pufferfish) hypothetical protein</fullName>
    </submittedName>
</protein>
<comment type="caution">
    <text evidence="1">The sequence shown here is derived from an EMBL/GenBank/DDBJ whole genome shotgun (WGS) entry which is preliminary data.</text>
</comment>
<evidence type="ECO:0000313" key="1">
    <source>
        <dbReference type="EMBL" id="CAF92089.1"/>
    </source>
</evidence>
<accession>Q4T4U3</accession>
<dbReference type="AlphaFoldDB" id="Q4T4U3"/>
<reference evidence="1" key="1">
    <citation type="journal article" date="2004" name="Nature">
        <title>Genome duplication in the teleost fish Tetraodon nigroviridis reveals the early vertebrate proto-karyotype.</title>
        <authorList>
            <person name="Jaillon O."/>
            <person name="Aury J.-M."/>
            <person name="Brunet F."/>
            <person name="Petit J.-L."/>
            <person name="Stange-Thomann N."/>
            <person name="Mauceli E."/>
            <person name="Bouneau L."/>
            <person name="Fischer C."/>
            <person name="Ozouf-Costaz C."/>
            <person name="Bernot A."/>
            <person name="Nicaud S."/>
            <person name="Jaffe D."/>
            <person name="Fisher S."/>
            <person name="Lutfalla G."/>
            <person name="Dossat C."/>
            <person name="Segurens B."/>
            <person name="Dasilva C."/>
            <person name="Salanoubat M."/>
            <person name="Levy M."/>
            <person name="Boudet N."/>
            <person name="Castellano S."/>
            <person name="Anthouard V."/>
            <person name="Jubin C."/>
            <person name="Castelli V."/>
            <person name="Katinka M."/>
            <person name="Vacherie B."/>
            <person name="Biemont C."/>
            <person name="Skalli Z."/>
            <person name="Cattolico L."/>
            <person name="Poulain J."/>
            <person name="De Berardinis V."/>
            <person name="Cruaud C."/>
            <person name="Duprat S."/>
            <person name="Brottier P."/>
            <person name="Coutanceau J.-P."/>
            <person name="Gouzy J."/>
            <person name="Parra G."/>
            <person name="Lardier G."/>
            <person name="Chapple C."/>
            <person name="McKernan K.J."/>
            <person name="McEwan P."/>
            <person name="Bosak S."/>
            <person name="Kellis M."/>
            <person name="Volff J.-N."/>
            <person name="Guigo R."/>
            <person name="Zody M.C."/>
            <person name="Mesirov J."/>
            <person name="Lindblad-Toh K."/>
            <person name="Birren B."/>
            <person name="Nusbaum C."/>
            <person name="Kahn D."/>
            <person name="Robinson-Rechavi M."/>
            <person name="Laudet V."/>
            <person name="Schachter V."/>
            <person name="Quetier F."/>
            <person name="Saurin W."/>
            <person name="Scarpelli C."/>
            <person name="Wincker P."/>
            <person name="Lander E.S."/>
            <person name="Weissenbach J."/>
            <person name="Roest Crollius H."/>
        </authorList>
    </citation>
    <scope>NUCLEOTIDE SEQUENCE [LARGE SCALE GENOMIC DNA]</scope>
</reference>
<sequence>MMASAERLQGQHGRRCFPFITGAEARRYKCHL</sequence>
<proteinExistence type="predicted"/>
<dbReference type="EMBL" id="CAAE01009546">
    <property type="protein sequence ID" value="CAF92089.1"/>
    <property type="molecule type" value="Genomic_DNA"/>
</dbReference>
<reference evidence="1" key="2">
    <citation type="submission" date="2004-02" db="EMBL/GenBank/DDBJ databases">
        <authorList>
            <consortium name="Genoscope"/>
            <consortium name="Whitehead Institute Centre for Genome Research"/>
        </authorList>
    </citation>
    <scope>NUCLEOTIDE SEQUENCE</scope>
</reference>
<organism evidence="1">
    <name type="scientific">Tetraodon nigroviridis</name>
    <name type="common">Spotted green pufferfish</name>
    <name type="synonym">Chelonodon nigroviridis</name>
    <dbReference type="NCBI Taxonomy" id="99883"/>
    <lineage>
        <taxon>Eukaryota</taxon>
        <taxon>Metazoa</taxon>
        <taxon>Chordata</taxon>
        <taxon>Craniata</taxon>
        <taxon>Vertebrata</taxon>
        <taxon>Euteleostomi</taxon>
        <taxon>Actinopterygii</taxon>
        <taxon>Neopterygii</taxon>
        <taxon>Teleostei</taxon>
        <taxon>Neoteleostei</taxon>
        <taxon>Acanthomorphata</taxon>
        <taxon>Eupercaria</taxon>
        <taxon>Tetraodontiformes</taxon>
        <taxon>Tetradontoidea</taxon>
        <taxon>Tetraodontidae</taxon>
        <taxon>Tetraodon</taxon>
    </lineage>
</organism>
<dbReference type="KEGG" id="tng:GSTEN00007147G001"/>
<gene>
    <name evidence="1" type="ORF">GSTENG00007147001</name>
</gene>
<name>Q4T4U3_TETNG</name>